<feature type="region of interest" description="Disordered" evidence="1">
    <location>
        <begin position="574"/>
        <end position="604"/>
    </location>
</feature>
<feature type="compositionally biased region" description="Low complexity" evidence="1">
    <location>
        <begin position="178"/>
        <end position="191"/>
    </location>
</feature>
<evidence type="ECO:0000313" key="2">
    <source>
        <dbReference type="EMBL" id="KAF2138053.1"/>
    </source>
</evidence>
<dbReference type="GeneID" id="54299937"/>
<evidence type="ECO:0000313" key="3">
    <source>
        <dbReference type="Proteomes" id="UP000799438"/>
    </source>
</evidence>
<feature type="compositionally biased region" description="Polar residues" evidence="1">
    <location>
        <begin position="65"/>
        <end position="82"/>
    </location>
</feature>
<feature type="compositionally biased region" description="Basic and acidic residues" evidence="1">
    <location>
        <begin position="409"/>
        <end position="434"/>
    </location>
</feature>
<dbReference type="RefSeq" id="XP_033393766.1">
    <property type="nucleotide sequence ID" value="XM_033542440.1"/>
</dbReference>
<evidence type="ECO:0000256" key="1">
    <source>
        <dbReference type="SAM" id="MobiDB-lite"/>
    </source>
</evidence>
<feature type="compositionally biased region" description="Basic and acidic residues" evidence="1">
    <location>
        <begin position="293"/>
        <end position="400"/>
    </location>
</feature>
<feature type="compositionally biased region" description="Basic residues" evidence="1">
    <location>
        <begin position="119"/>
        <end position="129"/>
    </location>
</feature>
<dbReference type="EMBL" id="ML995498">
    <property type="protein sequence ID" value="KAF2138053.1"/>
    <property type="molecule type" value="Genomic_DNA"/>
</dbReference>
<feature type="region of interest" description="Disordered" evidence="1">
    <location>
        <begin position="293"/>
        <end position="545"/>
    </location>
</feature>
<feature type="compositionally biased region" description="Gly residues" evidence="1">
    <location>
        <begin position="578"/>
        <end position="589"/>
    </location>
</feature>
<proteinExistence type="predicted"/>
<reference evidence="2" key="1">
    <citation type="journal article" date="2020" name="Stud. Mycol.">
        <title>101 Dothideomycetes genomes: a test case for predicting lifestyles and emergence of pathogens.</title>
        <authorList>
            <person name="Haridas S."/>
            <person name="Albert R."/>
            <person name="Binder M."/>
            <person name="Bloem J."/>
            <person name="Labutti K."/>
            <person name="Salamov A."/>
            <person name="Andreopoulos B."/>
            <person name="Baker S."/>
            <person name="Barry K."/>
            <person name="Bills G."/>
            <person name="Bluhm B."/>
            <person name="Cannon C."/>
            <person name="Castanera R."/>
            <person name="Culley D."/>
            <person name="Daum C."/>
            <person name="Ezra D."/>
            <person name="Gonzalez J."/>
            <person name="Henrissat B."/>
            <person name="Kuo A."/>
            <person name="Liang C."/>
            <person name="Lipzen A."/>
            <person name="Lutzoni F."/>
            <person name="Magnuson J."/>
            <person name="Mondo S."/>
            <person name="Nolan M."/>
            <person name="Ohm R."/>
            <person name="Pangilinan J."/>
            <person name="Park H.-J."/>
            <person name="Ramirez L."/>
            <person name="Alfaro M."/>
            <person name="Sun H."/>
            <person name="Tritt A."/>
            <person name="Yoshinaga Y."/>
            <person name="Zwiers L.-H."/>
            <person name="Turgeon B."/>
            <person name="Goodwin S."/>
            <person name="Spatafora J."/>
            <person name="Crous P."/>
            <person name="Grigoriev I."/>
        </authorList>
    </citation>
    <scope>NUCLEOTIDE SEQUENCE</scope>
    <source>
        <strain evidence="2">CBS 121167</strain>
    </source>
</reference>
<feature type="compositionally biased region" description="Basic and acidic residues" evidence="1">
    <location>
        <begin position="630"/>
        <end position="644"/>
    </location>
</feature>
<sequence>MCVVEKRIYLFSGGEREVYEHVKNYCDRAMGNQPCSSVRFDERVLQGAGHSARSPRVRLVPDTGASVSPLSESFPSTPTNEPSLIERRPSKSSRNYGPRTINPTDINFRLGGGSNRKGKEAHRGHRRHASSGASTLSEQSLDTTHIVNDHSPLSSTFAEAGHSYRPPDSHAHASSRTATMAPPRHPATAPASAPPSGPPRPPVAVATGFPDDDPNRKRKAKDLRPIITGPTQGVHHQGPTPSTPNYAAEVRTPRDVPHPAPARAQPVEDAMSALDLNDDEPADAIYARKEAARYEERERLRKQQREDQWHADYERMRANAREEARRNGKETRRREEEARLQAEEAARHREDEGRRQQEERRLQAEEVARRRQQEETRQREEEAARRRDAEARRQEEEAARRQAAAAAQRRADDDWETKFEAGRRAAQDAARLRTEPTPAPAPAPREEPTHTPRPHQKSSAATSRPRDKPSTAPFRQQHPEPIREYAEPVRHRRREEPSSSFSPTSPLHSRTNARPTPSLHNAPARDTTARSAATAEVAEREALNRRELEQLARERRSADARDVAAAVGGRESLEYERGGGATHALGSGGGDRRGSVARRAGDRPVVHQAPLVGGVGAASARGRDVVERERQRVRDERERERERGAWYSSWGR</sequence>
<name>A0A6A6B3V6_9PEZI</name>
<feature type="compositionally biased region" description="Pro residues" evidence="1">
    <location>
        <begin position="192"/>
        <end position="202"/>
    </location>
</feature>
<feature type="region of interest" description="Disordered" evidence="1">
    <location>
        <begin position="630"/>
        <end position="652"/>
    </location>
</feature>
<accession>A0A6A6B3V6</accession>
<dbReference type="OrthoDB" id="10453466at2759"/>
<feature type="compositionally biased region" description="Low complexity" evidence="1">
    <location>
        <begin position="498"/>
        <end position="510"/>
    </location>
</feature>
<gene>
    <name evidence="2" type="ORF">K452DRAFT_301428</name>
</gene>
<protein>
    <submittedName>
        <fullName evidence="2">Uncharacterized protein</fullName>
    </submittedName>
</protein>
<keyword evidence="3" id="KW-1185">Reference proteome</keyword>
<feature type="compositionally biased region" description="Low complexity" evidence="1">
    <location>
        <begin position="522"/>
        <end position="536"/>
    </location>
</feature>
<feature type="compositionally biased region" description="Polar residues" evidence="1">
    <location>
        <begin position="131"/>
        <end position="157"/>
    </location>
</feature>
<dbReference type="AlphaFoldDB" id="A0A6A6B3V6"/>
<organism evidence="2 3">
    <name type="scientific">Aplosporella prunicola CBS 121167</name>
    <dbReference type="NCBI Taxonomy" id="1176127"/>
    <lineage>
        <taxon>Eukaryota</taxon>
        <taxon>Fungi</taxon>
        <taxon>Dikarya</taxon>
        <taxon>Ascomycota</taxon>
        <taxon>Pezizomycotina</taxon>
        <taxon>Dothideomycetes</taxon>
        <taxon>Dothideomycetes incertae sedis</taxon>
        <taxon>Botryosphaeriales</taxon>
        <taxon>Aplosporellaceae</taxon>
        <taxon>Aplosporella</taxon>
    </lineage>
</organism>
<dbReference type="Proteomes" id="UP000799438">
    <property type="component" value="Unassembled WGS sequence"/>
</dbReference>
<feature type="region of interest" description="Disordered" evidence="1">
    <location>
        <begin position="61"/>
        <end position="266"/>
    </location>
</feature>
<feature type="compositionally biased region" description="Basic and acidic residues" evidence="1">
    <location>
        <begin position="590"/>
        <end position="604"/>
    </location>
</feature>
<feature type="compositionally biased region" description="Basic and acidic residues" evidence="1">
    <location>
        <begin position="477"/>
        <end position="497"/>
    </location>
</feature>